<comment type="caution">
    <text evidence="1">The sequence shown here is derived from an EMBL/GenBank/DDBJ whole genome shotgun (WGS) entry which is preliminary data.</text>
</comment>
<accession>I0W8P4</accession>
<gene>
    <name evidence="1" type="ORF">W5A_11174</name>
</gene>
<sequence>MFFYLANTNNVCEINFDSVGLSDFDLNMSCHELKEIFPELKKEPNSKLDDKISTYSFVTNQKILNENRKVKYYFAFKENKLQAYVFNVYAGKDIKYYKDFVKEARKNNAFISERGTSFLENKNGCEKFLRIKSDPDEIIIFGGISQIGSYW</sequence>
<dbReference type="EMBL" id="AJJU01000033">
    <property type="protein sequence ID" value="EID72760.1"/>
    <property type="molecule type" value="Genomic_DNA"/>
</dbReference>
<dbReference type="STRING" id="946077.W5A_11174"/>
<evidence type="ECO:0000313" key="2">
    <source>
        <dbReference type="Proteomes" id="UP000005938"/>
    </source>
</evidence>
<reference evidence="1 2" key="1">
    <citation type="journal article" date="2012" name="J. Bacteriol.">
        <title>Genome Sequence of the Halotolerant Bacterium Imtechella halotolerans K1T.</title>
        <authorList>
            <person name="Kumar S."/>
            <person name="Vikram S."/>
            <person name="Subramanian S."/>
            <person name="Raghava G.P."/>
            <person name="Pinnaka A.K."/>
        </authorList>
    </citation>
    <scope>NUCLEOTIDE SEQUENCE [LARGE SCALE GENOMIC DNA]</scope>
    <source>
        <strain evidence="1 2">K1</strain>
    </source>
</reference>
<evidence type="ECO:0000313" key="1">
    <source>
        <dbReference type="EMBL" id="EID72760.1"/>
    </source>
</evidence>
<dbReference type="Proteomes" id="UP000005938">
    <property type="component" value="Unassembled WGS sequence"/>
</dbReference>
<dbReference type="AlphaFoldDB" id="I0W8P4"/>
<name>I0W8P4_9FLAO</name>
<proteinExistence type="predicted"/>
<organism evidence="1 2">
    <name type="scientific">Imtechella halotolerans K1</name>
    <dbReference type="NCBI Taxonomy" id="946077"/>
    <lineage>
        <taxon>Bacteria</taxon>
        <taxon>Pseudomonadati</taxon>
        <taxon>Bacteroidota</taxon>
        <taxon>Flavobacteriia</taxon>
        <taxon>Flavobacteriales</taxon>
        <taxon>Flavobacteriaceae</taxon>
        <taxon>Imtechella</taxon>
    </lineage>
</organism>
<keyword evidence="2" id="KW-1185">Reference proteome</keyword>
<protein>
    <submittedName>
        <fullName evidence="1">Uncharacterized protein</fullName>
    </submittedName>
</protein>